<reference evidence="2" key="1">
    <citation type="submission" date="2018-03" db="EMBL/GenBank/DDBJ databases">
        <authorList>
            <person name="Batty M. E."/>
            <person name="Batty M E."/>
        </authorList>
    </citation>
    <scope>NUCLEOTIDE SEQUENCE [LARGE SCALE GENOMIC DNA]</scope>
</reference>
<sequence length="222" mass="25057">MSGNKNLLAVDAAKFTLKNSGKYFYFKSNKSDEDNHMFIIGNSGNSIHTKLDLETYNMFKAMLNNDDCMDLETFETFSIRKNITANNEDISTNNLVNTLTFFSKILPDISNISLHKEVITNVIKYIIALRGVRSDVVLDTLINEICENINLDKNIFSLEFEDHHFDEYDADGGVLVEKNKQTVTNIDSQNLKTATYDESNAGFDSISVMIGENECLVTKSSM</sequence>
<proteinExistence type="predicted"/>
<dbReference type="RefSeq" id="WP_045916182.1">
    <property type="nucleotide sequence ID" value="NZ_LS398550.1"/>
</dbReference>
<dbReference type="AlphaFoldDB" id="A0A2U3QP31"/>
<dbReference type="Proteomes" id="UP000244992">
    <property type="component" value="Chromosome I"/>
</dbReference>
<name>A0A2U3QP31_ORITS</name>
<accession>A0A2U3QP31</accession>
<protein>
    <submittedName>
        <fullName evidence="1">Uncharacterized protein</fullName>
    </submittedName>
</protein>
<evidence type="ECO:0000313" key="1">
    <source>
        <dbReference type="EMBL" id="SPR02734.1"/>
    </source>
</evidence>
<gene>
    <name evidence="1" type="ORF">KATO_00091</name>
</gene>
<organism evidence="1 2">
    <name type="scientific">Orientia tsutsugamushi</name>
    <name type="common">Rickettsia tsutsugamushi</name>
    <dbReference type="NCBI Taxonomy" id="784"/>
    <lineage>
        <taxon>Bacteria</taxon>
        <taxon>Pseudomonadati</taxon>
        <taxon>Pseudomonadota</taxon>
        <taxon>Alphaproteobacteria</taxon>
        <taxon>Rickettsiales</taxon>
        <taxon>Rickettsiaceae</taxon>
        <taxon>Rickettsieae</taxon>
        <taxon>Orientia</taxon>
    </lineage>
</organism>
<evidence type="ECO:0000313" key="2">
    <source>
        <dbReference type="Proteomes" id="UP000244992"/>
    </source>
</evidence>
<dbReference type="EMBL" id="LS398550">
    <property type="protein sequence ID" value="SPR02734.1"/>
    <property type="molecule type" value="Genomic_DNA"/>
</dbReference>